<dbReference type="InterPro" id="IPR035996">
    <property type="entry name" value="4pyrrol_Methylase_sf"/>
</dbReference>
<evidence type="ECO:0000256" key="2">
    <source>
        <dbReference type="ARBA" id="ARBA00022552"/>
    </source>
</evidence>
<evidence type="ECO:0000259" key="7">
    <source>
        <dbReference type="Pfam" id="PF00590"/>
    </source>
</evidence>
<evidence type="ECO:0000256" key="6">
    <source>
        <dbReference type="HAMAP-Rule" id="MF_01877"/>
    </source>
</evidence>
<keyword evidence="4 6" id="KW-0808">Transferase</keyword>
<dbReference type="EC" id="2.1.1.198" evidence="6"/>
<dbReference type="AlphaFoldDB" id="A0A9Q2HGB1"/>
<keyword evidence="5 6" id="KW-0949">S-adenosyl-L-methionine</keyword>
<keyword evidence="9" id="KW-1185">Reference proteome</keyword>
<dbReference type="PANTHER" id="PTHR46111:SF1">
    <property type="entry name" value="RIBOSOMAL RNA SMALL SUBUNIT METHYLTRANSFERASE I"/>
    <property type="match status" value="1"/>
</dbReference>
<keyword evidence="3 6" id="KW-0489">Methyltransferase</keyword>
<accession>A0A9Q2HGB1</accession>
<comment type="function">
    <text evidence="6">Catalyzes the 2'-O-methylation of the ribose of cytidine 1402 (C1402) in 16S rRNA.</text>
</comment>
<dbReference type="Gene3D" id="3.40.1010.10">
    <property type="entry name" value="Cobalt-precorrin-4 Transmethylase, Domain 1"/>
    <property type="match status" value="1"/>
</dbReference>
<dbReference type="PANTHER" id="PTHR46111">
    <property type="entry name" value="RIBOSOMAL RNA SMALL SUBUNIT METHYLTRANSFERASE I"/>
    <property type="match status" value="1"/>
</dbReference>
<dbReference type="InterPro" id="IPR008189">
    <property type="entry name" value="rRNA_ssu_MeTfrase_I"/>
</dbReference>
<dbReference type="RefSeq" id="WP_183675356.1">
    <property type="nucleotide sequence ID" value="NZ_CBCRYX010000013.1"/>
</dbReference>
<dbReference type="Proteomes" id="UP000579136">
    <property type="component" value="Unassembled WGS sequence"/>
</dbReference>
<comment type="subcellular location">
    <subcellularLocation>
        <location evidence="6">Cytoplasm</location>
    </subcellularLocation>
</comment>
<sequence length="273" mass="31310">MNLYIVGTPIGNLEDASFRQIDTLKNVDVILAEDTRMTIKLLNHFDITTPLKSYHDFNKETITKDIIEEMKRGTVFALVSDAGMPVISDPGYELVKSMQGEDLNYTVIPAASAFQQAVVLSGIESFEFTYFGFLPKSNKKRKEKLEEILTHDKTSVLYESPYRVKQLVDDIYKFDEERVVSISREITKRFEQTVTDTAKNVREKLASDIPLKGEFVIVIERHVDDSVEEFDMDINTHVDMLIETGLKPKAAIKEVAKLRQLKTQDVYDTYHRT</sequence>
<gene>
    <name evidence="6" type="primary">rsmI</name>
    <name evidence="8" type="ORF">HNQ45_001494</name>
</gene>
<evidence type="ECO:0000256" key="4">
    <source>
        <dbReference type="ARBA" id="ARBA00022679"/>
    </source>
</evidence>
<dbReference type="PROSITE" id="PS01296">
    <property type="entry name" value="RSMI"/>
    <property type="match status" value="1"/>
</dbReference>
<protein>
    <recommendedName>
        <fullName evidence="6">Ribosomal RNA small subunit methyltransferase I</fullName>
        <ecNumber evidence="6">2.1.1.198</ecNumber>
    </recommendedName>
    <alternativeName>
        <fullName evidence="6">16S rRNA 2'-O-ribose C1402 methyltransferase</fullName>
    </alternativeName>
    <alternativeName>
        <fullName evidence="6">rRNA (cytidine-2'-O-)-methyltransferase RsmI</fullName>
    </alternativeName>
</protein>
<dbReference type="InterPro" id="IPR000878">
    <property type="entry name" value="4pyrrol_Mease"/>
</dbReference>
<organism evidence="8 9">
    <name type="scientific">Nosocomiicoccus ampullae</name>
    <dbReference type="NCBI Taxonomy" id="489910"/>
    <lineage>
        <taxon>Bacteria</taxon>
        <taxon>Bacillati</taxon>
        <taxon>Bacillota</taxon>
        <taxon>Bacilli</taxon>
        <taxon>Bacillales</taxon>
        <taxon>Staphylococcaceae</taxon>
        <taxon>Nosocomiicoccus</taxon>
    </lineage>
</organism>
<dbReference type="NCBIfam" id="TIGR00096">
    <property type="entry name" value="16S rRNA (cytidine(1402)-2'-O)-methyltransferase"/>
    <property type="match status" value="1"/>
</dbReference>
<evidence type="ECO:0000313" key="8">
    <source>
        <dbReference type="EMBL" id="MBB5176606.1"/>
    </source>
</evidence>
<dbReference type="HAMAP" id="MF_01877">
    <property type="entry name" value="16SrRNA_methyltr_I"/>
    <property type="match status" value="1"/>
</dbReference>
<dbReference type="InterPro" id="IPR014777">
    <property type="entry name" value="4pyrrole_Mease_sub1"/>
</dbReference>
<dbReference type="Gene3D" id="3.30.950.10">
    <property type="entry name" value="Methyltransferase, Cobalt-precorrin-4 Transmethylase, Domain 2"/>
    <property type="match status" value="1"/>
</dbReference>
<comment type="similarity">
    <text evidence="6">Belongs to the methyltransferase superfamily. RsmI family.</text>
</comment>
<dbReference type="InterPro" id="IPR018063">
    <property type="entry name" value="SAM_MeTrfase_RsmI_CS"/>
</dbReference>
<comment type="caution">
    <text evidence="8">The sequence shown here is derived from an EMBL/GenBank/DDBJ whole genome shotgun (WGS) entry which is preliminary data.</text>
</comment>
<evidence type="ECO:0000313" key="9">
    <source>
        <dbReference type="Proteomes" id="UP000579136"/>
    </source>
</evidence>
<proteinExistence type="inferred from homology"/>
<keyword evidence="2 6" id="KW-0698">rRNA processing</keyword>
<evidence type="ECO:0000256" key="5">
    <source>
        <dbReference type="ARBA" id="ARBA00022691"/>
    </source>
</evidence>
<dbReference type="FunFam" id="3.40.1010.10:FF:000007">
    <property type="entry name" value="Ribosomal RNA small subunit methyltransferase I"/>
    <property type="match status" value="1"/>
</dbReference>
<name>A0A9Q2HGB1_9STAP</name>
<evidence type="ECO:0000256" key="1">
    <source>
        <dbReference type="ARBA" id="ARBA00022490"/>
    </source>
</evidence>
<reference evidence="8 9" key="1">
    <citation type="submission" date="2020-08" db="EMBL/GenBank/DDBJ databases">
        <title>Genomic Encyclopedia of Type Strains, Phase IV (KMG-IV): sequencing the most valuable type-strain genomes for metagenomic binning, comparative biology and taxonomic classification.</title>
        <authorList>
            <person name="Goeker M."/>
        </authorList>
    </citation>
    <scope>NUCLEOTIDE SEQUENCE [LARGE SCALE GENOMIC DNA]</scope>
    <source>
        <strain evidence="8 9">DSM 19163</strain>
    </source>
</reference>
<comment type="catalytic activity">
    <reaction evidence="6">
        <text>cytidine(1402) in 16S rRNA + S-adenosyl-L-methionine = 2'-O-methylcytidine(1402) in 16S rRNA + S-adenosyl-L-homocysteine + H(+)</text>
        <dbReference type="Rhea" id="RHEA:42924"/>
        <dbReference type="Rhea" id="RHEA-COMP:10285"/>
        <dbReference type="Rhea" id="RHEA-COMP:10286"/>
        <dbReference type="ChEBI" id="CHEBI:15378"/>
        <dbReference type="ChEBI" id="CHEBI:57856"/>
        <dbReference type="ChEBI" id="CHEBI:59789"/>
        <dbReference type="ChEBI" id="CHEBI:74495"/>
        <dbReference type="ChEBI" id="CHEBI:82748"/>
        <dbReference type="EC" id="2.1.1.198"/>
    </reaction>
</comment>
<dbReference type="EMBL" id="JACHHF010000010">
    <property type="protein sequence ID" value="MBB5176606.1"/>
    <property type="molecule type" value="Genomic_DNA"/>
</dbReference>
<dbReference type="CDD" id="cd11648">
    <property type="entry name" value="RsmI"/>
    <property type="match status" value="1"/>
</dbReference>
<dbReference type="GO" id="GO:0070677">
    <property type="term" value="F:rRNA (cytosine-2'-O-)-methyltransferase activity"/>
    <property type="evidence" value="ECO:0007669"/>
    <property type="project" value="UniProtKB-UniRule"/>
</dbReference>
<dbReference type="SUPFAM" id="SSF53790">
    <property type="entry name" value="Tetrapyrrole methylase"/>
    <property type="match status" value="1"/>
</dbReference>
<evidence type="ECO:0000256" key="3">
    <source>
        <dbReference type="ARBA" id="ARBA00022603"/>
    </source>
</evidence>
<dbReference type="GO" id="GO:0005737">
    <property type="term" value="C:cytoplasm"/>
    <property type="evidence" value="ECO:0007669"/>
    <property type="project" value="UniProtKB-SubCell"/>
</dbReference>
<keyword evidence="1 6" id="KW-0963">Cytoplasm</keyword>
<dbReference type="Pfam" id="PF00590">
    <property type="entry name" value="TP_methylase"/>
    <property type="match status" value="1"/>
</dbReference>
<feature type="domain" description="Tetrapyrrole methylase" evidence="7">
    <location>
        <begin position="3"/>
        <end position="200"/>
    </location>
</feature>
<dbReference type="PIRSF" id="PIRSF005917">
    <property type="entry name" value="MTase_YraL"/>
    <property type="match status" value="1"/>
</dbReference>
<dbReference type="InterPro" id="IPR014776">
    <property type="entry name" value="4pyrrole_Mease_sub2"/>
</dbReference>